<dbReference type="AlphaFoldDB" id="A0A0C3BBL3"/>
<dbReference type="EMBL" id="KN824277">
    <property type="protein sequence ID" value="KIM34205.1"/>
    <property type="molecule type" value="Genomic_DNA"/>
</dbReference>
<name>A0A0C3BBL3_SERVB</name>
<gene>
    <name evidence="1" type="ORF">M408DRAFT_325672</name>
</gene>
<evidence type="ECO:0000313" key="2">
    <source>
        <dbReference type="Proteomes" id="UP000054097"/>
    </source>
</evidence>
<proteinExistence type="predicted"/>
<keyword evidence="2" id="KW-1185">Reference proteome</keyword>
<evidence type="ECO:0000313" key="1">
    <source>
        <dbReference type="EMBL" id="KIM34205.1"/>
    </source>
</evidence>
<dbReference type="Proteomes" id="UP000054097">
    <property type="component" value="Unassembled WGS sequence"/>
</dbReference>
<organism evidence="1 2">
    <name type="scientific">Serendipita vermifera MAFF 305830</name>
    <dbReference type="NCBI Taxonomy" id="933852"/>
    <lineage>
        <taxon>Eukaryota</taxon>
        <taxon>Fungi</taxon>
        <taxon>Dikarya</taxon>
        <taxon>Basidiomycota</taxon>
        <taxon>Agaricomycotina</taxon>
        <taxon>Agaricomycetes</taxon>
        <taxon>Sebacinales</taxon>
        <taxon>Serendipitaceae</taxon>
        <taxon>Serendipita</taxon>
    </lineage>
</organism>
<protein>
    <submittedName>
        <fullName evidence="1">Uncharacterized protein</fullName>
    </submittedName>
</protein>
<reference evidence="2" key="2">
    <citation type="submission" date="2015-01" db="EMBL/GenBank/DDBJ databases">
        <title>Evolutionary Origins and Diversification of the Mycorrhizal Mutualists.</title>
        <authorList>
            <consortium name="DOE Joint Genome Institute"/>
            <consortium name="Mycorrhizal Genomics Consortium"/>
            <person name="Kohler A."/>
            <person name="Kuo A."/>
            <person name="Nagy L.G."/>
            <person name="Floudas D."/>
            <person name="Copeland A."/>
            <person name="Barry K.W."/>
            <person name="Cichocki N."/>
            <person name="Veneault-Fourrey C."/>
            <person name="LaButti K."/>
            <person name="Lindquist E.A."/>
            <person name="Lipzen A."/>
            <person name="Lundell T."/>
            <person name="Morin E."/>
            <person name="Murat C."/>
            <person name="Riley R."/>
            <person name="Ohm R."/>
            <person name="Sun H."/>
            <person name="Tunlid A."/>
            <person name="Henrissat B."/>
            <person name="Grigoriev I.V."/>
            <person name="Hibbett D.S."/>
            <person name="Martin F."/>
        </authorList>
    </citation>
    <scope>NUCLEOTIDE SEQUENCE [LARGE SCALE GENOMIC DNA]</scope>
    <source>
        <strain evidence="2">MAFF 305830</strain>
    </source>
</reference>
<accession>A0A0C3BBL3</accession>
<dbReference type="HOGENOM" id="CLU_1750803_0_0_1"/>
<reference evidence="1 2" key="1">
    <citation type="submission" date="2014-04" db="EMBL/GenBank/DDBJ databases">
        <authorList>
            <consortium name="DOE Joint Genome Institute"/>
            <person name="Kuo A."/>
            <person name="Zuccaro A."/>
            <person name="Kohler A."/>
            <person name="Nagy L.G."/>
            <person name="Floudas D."/>
            <person name="Copeland A."/>
            <person name="Barry K.W."/>
            <person name="Cichocki N."/>
            <person name="Veneault-Fourrey C."/>
            <person name="LaButti K."/>
            <person name="Lindquist E.A."/>
            <person name="Lipzen A."/>
            <person name="Lundell T."/>
            <person name="Morin E."/>
            <person name="Murat C."/>
            <person name="Sun H."/>
            <person name="Tunlid A."/>
            <person name="Henrissat B."/>
            <person name="Grigoriev I.V."/>
            <person name="Hibbett D.S."/>
            <person name="Martin F."/>
            <person name="Nordberg H.P."/>
            <person name="Cantor M.N."/>
            <person name="Hua S.X."/>
        </authorList>
    </citation>
    <scope>NUCLEOTIDE SEQUENCE [LARGE SCALE GENOMIC DNA]</scope>
    <source>
        <strain evidence="1 2">MAFF 305830</strain>
    </source>
</reference>
<sequence>MARQSAPPNDPPMIKTVLSTISPCTESMGKEGDAGVAVFTTTEGRLVVEIEGSVDSCRMSNSAAGSSPRGFSLTFDDTFGGGMVPETWRETFGLLCALSALQQISLEGEDIPYGTSATFVKNVTSKWRAQSVSVISLAVKVETGGGGGS</sequence>